<dbReference type="GO" id="GO:0050265">
    <property type="term" value="F:RNA uridylyltransferase activity"/>
    <property type="evidence" value="ECO:0007669"/>
    <property type="project" value="TreeGrafter"/>
</dbReference>
<comment type="caution">
    <text evidence="3">The sequence shown here is derived from an EMBL/GenBank/DDBJ whole genome shotgun (WGS) entry which is preliminary data.</text>
</comment>
<evidence type="ECO:0000313" key="3">
    <source>
        <dbReference type="EMBL" id="KAK6933128.1"/>
    </source>
</evidence>
<proteinExistence type="predicted"/>
<feature type="compositionally biased region" description="Polar residues" evidence="1">
    <location>
        <begin position="401"/>
        <end position="416"/>
    </location>
</feature>
<reference evidence="3 4" key="1">
    <citation type="submission" date="2023-12" db="EMBL/GenBank/DDBJ databases">
        <title>A high-quality genome assembly for Dillenia turbinata (Dilleniales).</title>
        <authorList>
            <person name="Chanderbali A."/>
        </authorList>
    </citation>
    <scope>NUCLEOTIDE SEQUENCE [LARGE SCALE GENOMIC DNA]</scope>
    <source>
        <strain evidence="3">LSX21</strain>
        <tissue evidence="3">Leaf</tissue>
    </source>
</reference>
<feature type="domain" description="Poly(A) RNA polymerase mitochondrial-like central palm" evidence="2">
    <location>
        <begin position="20"/>
        <end position="160"/>
    </location>
</feature>
<organism evidence="3 4">
    <name type="scientific">Dillenia turbinata</name>
    <dbReference type="NCBI Taxonomy" id="194707"/>
    <lineage>
        <taxon>Eukaryota</taxon>
        <taxon>Viridiplantae</taxon>
        <taxon>Streptophyta</taxon>
        <taxon>Embryophyta</taxon>
        <taxon>Tracheophyta</taxon>
        <taxon>Spermatophyta</taxon>
        <taxon>Magnoliopsida</taxon>
        <taxon>eudicotyledons</taxon>
        <taxon>Gunneridae</taxon>
        <taxon>Pentapetalae</taxon>
        <taxon>Dilleniales</taxon>
        <taxon>Dilleniaceae</taxon>
        <taxon>Dillenia</taxon>
    </lineage>
</organism>
<dbReference type="EMBL" id="JBAMMX010000009">
    <property type="protein sequence ID" value="KAK6933128.1"/>
    <property type="molecule type" value="Genomic_DNA"/>
</dbReference>
<accession>A0AAN8VDN5</accession>
<dbReference type="SUPFAM" id="SSF81301">
    <property type="entry name" value="Nucleotidyltransferase"/>
    <property type="match status" value="1"/>
</dbReference>
<keyword evidence="4" id="KW-1185">Reference proteome</keyword>
<dbReference type="Pfam" id="PF22600">
    <property type="entry name" value="MTPAP-like_central"/>
    <property type="match status" value="1"/>
</dbReference>
<dbReference type="SUPFAM" id="SSF81631">
    <property type="entry name" value="PAP/OAS1 substrate-binding domain"/>
    <property type="match status" value="1"/>
</dbReference>
<evidence type="ECO:0000313" key="4">
    <source>
        <dbReference type="Proteomes" id="UP001370490"/>
    </source>
</evidence>
<name>A0AAN8VDN5_9MAGN</name>
<gene>
    <name evidence="3" type="ORF">RJ641_036022</name>
</gene>
<dbReference type="PANTHER" id="PTHR12271:SF123">
    <property type="entry name" value="PROTEIN HESO1"/>
    <property type="match status" value="1"/>
</dbReference>
<sequence>MGDDCSHNVGLGMSADGILESTLVEILQVIQPLRSDWNLRLRILHELRSVAESVDSLRGATVEPFGSFLSNLFTRWGDMDISIEVPNGTFIAFLGKKRKLSLLADLQAALRRAGGIRRLQLIAHARVPILKFESNYHNISCDISINNLQGQMKSKYLYWISDIDGRFRSMVLLVKEWAKAIDINDSKTGTLSSFSLCLLVIFHLQTCVPAILPPLKEIYPGNMVEDLTGERAVAERQIYDVCAANITKFKSGSRKVNQASLSQLFISFLEKFSDIDVKASTQGICPFTGQWEDLQGNMRWLPKTYALFIEDPLEQPENSARAVSTRQLSRISKAFEATHKRLTMNLERTALVTTLLRPQIAQYIPGIQLTFPSNYIGSHHSTRPWGQNGSVSSKIHRSRNAKPQNRPNNMNGQNSAQTVQTQGQQQIWIPKPKIGSSNELKIIPHWTTEAYG</sequence>
<dbReference type="Gene3D" id="3.30.460.10">
    <property type="entry name" value="Beta Polymerase, domain 2"/>
    <property type="match status" value="1"/>
</dbReference>
<dbReference type="PANTHER" id="PTHR12271">
    <property type="entry name" value="POLY A POLYMERASE CID PAP -RELATED"/>
    <property type="match status" value="1"/>
</dbReference>
<protein>
    <recommendedName>
        <fullName evidence="2">Poly(A) RNA polymerase mitochondrial-like central palm domain-containing protein</fullName>
    </recommendedName>
</protein>
<dbReference type="AlphaFoldDB" id="A0AAN8VDN5"/>
<dbReference type="InterPro" id="IPR043519">
    <property type="entry name" value="NT_sf"/>
</dbReference>
<dbReference type="InterPro" id="IPR054708">
    <property type="entry name" value="MTPAP-like_central"/>
</dbReference>
<feature type="compositionally biased region" description="Polar residues" evidence="1">
    <location>
        <begin position="384"/>
        <end position="393"/>
    </location>
</feature>
<dbReference type="Gene3D" id="1.10.1410.10">
    <property type="match status" value="1"/>
</dbReference>
<evidence type="ECO:0000259" key="2">
    <source>
        <dbReference type="Pfam" id="PF22600"/>
    </source>
</evidence>
<feature type="region of interest" description="Disordered" evidence="1">
    <location>
        <begin position="380"/>
        <end position="424"/>
    </location>
</feature>
<evidence type="ECO:0000256" key="1">
    <source>
        <dbReference type="SAM" id="MobiDB-lite"/>
    </source>
</evidence>
<dbReference type="GO" id="GO:0031123">
    <property type="term" value="P:RNA 3'-end processing"/>
    <property type="evidence" value="ECO:0007669"/>
    <property type="project" value="TreeGrafter"/>
</dbReference>
<dbReference type="Proteomes" id="UP001370490">
    <property type="component" value="Unassembled WGS sequence"/>
</dbReference>
<dbReference type="CDD" id="cd05402">
    <property type="entry name" value="NT_PAP_TUTase"/>
    <property type="match status" value="1"/>
</dbReference>